<accession>A0ABD0YFY1</accession>
<evidence type="ECO:0000259" key="3">
    <source>
        <dbReference type="Pfam" id="PF16040"/>
    </source>
</evidence>
<dbReference type="PANTHER" id="PTHR39077:SF1">
    <property type="entry name" value="E3 UBIQUITIN-PROTEIN LIGASE APD1-4 MIDDLE DOMAIN-CONTAINING PROTEIN"/>
    <property type="match status" value="1"/>
</dbReference>
<name>A0ABD0YFY1_9HEMI</name>
<sequence>MDLSRGYSKRRKKKPTKTALKVVSLFIMTVFVPGFLLGTPVYMRYFVYQDQIYPVGMLDTRLVDARMSTTWCQSQIIQSNATFNAYLVSDYPEINSGLYPVSMTRHIMLDDDMKEYWGFYLLKGSLVTVSTCARWPGASLMIIKGHKHLRRCAYIGDDSSEELDELNELQKAKDKDVPSNDPAIMTKINPEVMVNGHNITDRLHGDVLKVDTLEEIPTGNSIEENRLDNRMGNYVHLNYAEKIDGPDRRNKWYETKKFAFSDSKRPQLTSKEVLNEMLVKLKKMGKTGKHILEELNREMSEGNEKPALDRKPKDGPRKSKLSRKRRHAAMKLLSGPLESQEADEENEGAEVDIGEIHGSVNETNSKDRSDSEFWSSFSSSEERLLSCDGLLLNLPLSFGSRCRPSATESQLEAASVENSVTYRIPSDGYYFFVFNSENEVQTNFLSAKFKIEKTTYNVSGAEATCLNANGSCSFQLRFGSSQKVVLELVHKPNETHWNEEFITISICEPRSSVYAVFIIAAPLMFIIFAFQ</sequence>
<feature type="compositionally biased region" description="Basic residues" evidence="1">
    <location>
        <begin position="318"/>
        <end position="329"/>
    </location>
</feature>
<dbReference type="InterPro" id="IPR032008">
    <property type="entry name" value="APD1-4_N"/>
</dbReference>
<evidence type="ECO:0008006" key="7">
    <source>
        <dbReference type="Google" id="ProtNLM"/>
    </source>
</evidence>
<evidence type="ECO:0000259" key="4">
    <source>
        <dbReference type="Pfam" id="PF16041"/>
    </source>
</evidence>
<feature type="region of interest" description="Disordered" evidence="1">
    <location>
        <begin position="296"/>
        <end position="345"/>
    </location>
</feature>
<feature type="compositionally biased region" description="Basic and acidic residues" evidence="1">
    <location>
        <begin position="296"/>
        <end position="317"/>
    </location>
</feature>
<proteinExistence type="predicted"/>
<dbReference type="Pfam" id="PF16040">
    <property type="entry name" value="APD1-4_N"/>
    <property type="match status" value="1"/>
</dbReference>
<reference evidence="5 6" key="1">
    <citation type="submission" date="2024-07" db="EMBL/GenBank/DDBJ databases">
        <title>Chromosome-level genome assembly of the water stick insect Ranatra chinensis (Heteroptera: Nepidae).</title>
        <authorList>
            <person name="Liu X."/>
        </authorList>
    </citation>
    <scope>NUCLEOTIDE SEQUENCE [LARGE SCALE GENOMIC DNA]</scope>
    <source>
        <strain evidence="5">Cailab_2021Rc</strain>
        <tissue evidence="5">Muscle</tissue>
    </source>
</reference>
<dbReference type="Proteomes" id="UP001558652">
    <property type="component" value="Unassembled WGS sequence"/>
</dbReference>
<feature type="domain" description="E3 ubiquitin-protein ligase APD1-4 middle" evidence="4">
    <location>
        <begin position="420"/>
        <end position="527"/>
    </location>
</feature>
<comment type="caution">
    <text evidence="5">The sequence shown here is derived from an EMBL/GenBank/DDBJ whole genome shotgun (WGS) entry which is preliminary data.</text>
</comment>
<gene>
    <name evidence="5" type="ORF">AAG570_007648</name>
</gene>
<evidence type="ECO:0000313" key="5">
    <source>
        <dbReference type="EMBL" id="KAL1114824.1"/>
    </source>
</evidence>
<dbReference type="Pfam" id="PF16041">
    <property type="entry name" value="APD1-4_M"/>
    <property type="match status" value="1"/>
</dbReference>
<dbReference type="InterPro" id="IPR032010">
    <property type="entry name" value="APD1-4_M"/>
</dbReference>
<keyword evidence="6" id="KW-1185">Reference proteome</keyword>
<evidence type="ECO:0000313" key="6">
    <source>
        <dbReference type="Proteomes" id="UP001558652"/>
    </source>
</evidence>
<keyword evidence="2" id="KW-0472">Membrane</keyword>
<keyword evidence="2" id="KW-1133">Transmembrane helix</keyword>
<feature type="transmembrane region" description="Helical" evidence="2">
    <location>
        <begin position="512"/>
        <end position="530"/>
    </location>
</feature>
<protein>
    <recommendedName>
        <fullName evidence="7">E3 ubiquitin-protein ligase APD1-4 middle domain-containing protein</fullName>
    </recommendedName>
</protein>
<keyword evidence="2" id="KW-0812">Transmembrane</keyword>
<evidence type="ECO:0000256" key="2">
    <source>
        <dbReference type="SAM" id="Phobius"/>
    </source>
</evidence>
<dbReference type="AlphaFoldDB" id="A0ABD0YFY1"/>
<feature type="transmembrane region" description="Helical" evidence="2">
    <location>
        <begin position="20"/>
        <end position="43"/>
    </location>
</feature>
<dbReference type="PANTHER" id="PTHR39077">
    <property type="entry name" value="DUF4793 DOMAIN-CONTAINING PROTEIN"/>
    <property type="match status" value="1"/>
</dbReference>
<dbReference type="EMBL" id="JBFDAA010000021">
    <property type="protein sequence ID" value="KAL1114824.1"/>
    <property type="molecule type" value="Genomic_DNA"/>
</dbReference>
<organism evidence="5 6">
    <name type="scientific">Ranatra chinensis</name>
    <dbReference type="NCBI Taxonomy" id="642074"/>
    <lineage>
        <taxon>Eukaryota</taxon>
        <taxon>Metazoa</taxon>
        <taxon>Ecdysozoa</taxon>
        <taxon>Arthropoda</taxon>
        <taxon>Hexapoda</taxon>
        <taxon>Insecta</taxon>
        <taxon>Pterygota</taxon>
        <taxon>Neoptera</taxon>
        <taxon>Paraneoptera</taxon>
        <taxon>Hemiptera</taxon>
        <taxon>Heteroptera</taxon>
        <taxon>Panheteroptera</taxon>
        <taxon>Nepomorpha</taxon>
        <taxon>Nepidae</taxon>
        <taxon>Ranatrinae</taxon>
        <taxon>Ranatra</taxon>
    </lineage>
</organism>
<feature type="domain" description="E3 ubiquitin-protein ligase APD1-4 N-terminal" evidence="3">
    <location>
        <begin position="80"/>
        <end position="149"/>
    </location>
</feature>
<evidence type="ECO:0000256" key="1">
    <source>
        <dbReference type="SAM" id="MobiDB-lite"/>
    </source>
</evidence>